<keyword evidence="2" id="KW-1185">Reference proteome</keyword>
<sequence length="266" mass="31315">MDSDQEFTSSSSSSLSDNAIHLNQNMYRTIKNIYEIDSERTWLEQKETIITKLLPLLYKLVNKKYNVSNSDILKMLHGRWHSCHHVNNIKKQENDIIGEESAVKEKTMSIHIYETWWRSSAVLDAPNWCLTDEAFKRFNRSTNEISTYDYNTDQDEEKLGYKRLGSLFDCEDWGEKKHTSGTKAYVFMEDKERQKEVSFVWSDYVVIRNRVGKEPLTLHSLKLVVFFNVLTGYFVQNQDNMLNFLEECEDCIVEKLEGNSNLEIFI</sequence>
<name>A0A2P4PAD9_RHIID</name>
<evidence type="ECO:0000313" key="2">
    <source>
        <dbReference type="Proteomes" id="UP000018888"/>
    </source>
</evidence>
<dbReference type="VEuPathDB" id="FungiDB:RhiirFUN_024634"/>
<proteinExistence type="predicted"/>
<dbReference type="AlphaFoldDB" id="A0A2P4PAD9"/>
<protein>
    <submittedName>
        <fullName evidence="1">Uncharacterized protein</fullName>
    </submittedName>
</protein>
<gene>
    <name evidence="1" type="ORF">GLOIN_2v1785347</name>
</gene>
<dbReference type="EMBL" id="AUPC02000302">
    <property type="protein sequence ID" value="POG62366.1"/>
    <property type="molecule type" value="Genomic_DNA"/>
</dbReference>
<reference evidence="1 2" key="1">
    <citation type="journal article" date="2013" name="Proc. Natl. Acad. Sci. U.S.A.">
        <title>Genome of an arbuscular mycorrhizal fungus provides insight into the oldest plant symbiosis.</title>
        <authorList>
            <person name="Tisserant E."/>
            <person name="Malbreil M."/>
            <person name="Kuo A."/>
            <person name="Kohler A."/>
            <person name="Symeonidi A."/>
            <person name="Balestrini R."/>
            <person name="Charron P."/>
            <person name="Duensing N."/>
            <person name="Frei Dit Frey N."/>
            <person name="Gianinazzi-Pearson V."/>
            <person name="Gilbert L.B."/>
            <person name="Handa Y."/>
            <person name="Herr J.R."/>
            <person name="Hijri M."/>
            <person name="Koul R."/>
            <person name="Kawaguchi M."/>
            <person name="Krajinski F."/>
            <person name="Lammers P.J."/>
            <person name="Masclaux F.G."/>
            <person name="Murat C."/>
            <person name="Morin E."/>
            <person name="Ndikumana S."/>
            <person name="Pagni M."/>
            <person name="Petitpierre D."/>
            <person name="Requena N."/>
            <person name="Rosikiewicz P."/>
            <person name="Riley R."/>
            <person name="Saito K."/>
            <person name="San Clemente H."/>
            <person name="Shapiro H."/>
            <person name="van Tuinen D."/>
            <person name="Becard G."/>
            <person name="Bonfante P."/>
            <person name="Paszkowski U."/>
            <person name="Shachar-Hill Y.Y."/>
            <person name="Tuskan G.A."/>
            <person name="Young P.W."/>
            <person name="Sanders I.R."/>
            <person name="Henrissat B."/>
            <person name="Rensing S.A."/>
            <person name="Grigoriev I.V."/>
            <person name="Corradi N."/>
            <person name="Roux C."/>
            <person name="Martin F."/>
        </authorList>
    </citation>
    <scope>NUCLEOTIDE SEQUENCE [LARGE SCALE GENOMIC DNA]</scope>
    <source>
        <strain evidence="1 2">DAOM 197198</strain>
    </source>
</reference>
<organism evidence="1 2">
    <name type="scientific">Rhizophagus irregularis (strain DAOM 181602 / DAOM 197198 / MUCL 43194)</name>
    <name type="common">Arbuscular mycorrhizal fungus</name>
    <name type="synonym">Glomus intraradices</name>
    <dbReference type="NCBI Taxonomy" id="747089"/>
    <lineage>
        <taxon>Eukaryota</taxon>
        <taxon>Fungi</taxon>
        <taxon>Fungi incertae sedis</taxon>
        <taxon>Mucoromycota</taxon>
        <taxon>Glomeromycotina</taxon>
        <taxon>Glomeromycetes</taxon>
        <taxon>Glomerales</taxon>
        <taxon>Glomeraceae</taxon>
        <taxon>Rhizophagus</taxon>
    </lineage>
</organism>
<reference evidence="1 2" key="2">
    <citation type="journal article" date="2018" name="New Phytol.">
        <title>High intraspecific genome diversity in the model arbuscular mycorrhizal symbiont Rhizophagus irregularis.</title>
        <authorList>
            <person name="Chen E.C.H."/>
            <person name="Morin E."/>
            <person name="Beaudet D."/>
            <person name="Noel J."/>
            <person name="Yildirir G."/>
            <person name="Ndikumana S."/>
            <person name="Charron P."/>
            <person name="St-Onge C."/>
            <person name="Giorgi J."/>
            <person name="Kruger M."/>
            <person name="Marton T."/>
            <person name="Ropars J."/>
            <person name="Grigoriev I.V."/>
            <person name="Hainaut M."/>
            <person name="Henrissat B."/>
            <person name="Roux C."/>
            <person name="Martin F."/>
            <person name="Corradi N."/>
        </authorList>
    </citation>
    <scope>NUCLEOTIDE SEQUENCE [LARGE SCALE GENOMIC DNA]</scope>
    <source>
        <strain evidence="1 2">DAOM 197198</strain>
    </source>
</reference>
<evidence type="ECO:0000313" key="1">
    <source>
        <dbReference type="EMBL" id="POG62366.1"/>
    </source>
</evidence>
<accession>A0A2P4PAD9</accession>
<dbReference type="Proteomes" id="UP000018888">
    <property type="component" value="Unassembled WGS sequence"/>
</dbReference>
<comment type="caution">
    <text evidence="1">The sequence shown here is derived from an EMBL/GenBank/DDBJ whole genome shotgun (WGS) entry which is preliminary data.</text>
</comment>